<keyword evidence="1" id="KW-0001">2Fe-2S</keyword>
<dbReference type="InterPro" id="IPR019546">
    <property type="entry name" value="TAT_signal_bac_arc"/>
</dbReference>
<dbReference type="NCBIfam" id="TIGR01409">
    <property type="entry name" value="TAT_signal_seq"/>
    <property type="match status" value="1"/>
</dbReference>
<evidence type="ECO:0000256" key="5">
    <source>
        <dbReference type="ARBA" id="ARBA00023157"/>
    </source>
</evidence>
<dbReference type="PROSITE" id="PS51296">
    <property type="entry name" value="RIESKE"/>
    <property type="match status" value="2"/>
</dbReference>
<keyword evidence="3" id="KW-0408">Iron</keyword>
<sequence length="267" mass="28008">MSTNRRGFLKGLAGASAGAAATGLAGCAPDISPAPVLDATEDNGRVVLMVSRYPELAREGGAVTLRVPDRPNVLVMHPQGTQYAVVSSLCTHRGCPLGFQEGEAICPCHLSRFAIDGRPTHPPATIPLTTFSSSYDSELDELTINFVAGEEGFPSVVDGKIFFPFTQFPQLRTAGGVVQGTPEGYGKLIFVFALDGGGYSAVDSICPHQGCGVGYQEASQLLRCPCHEARFSRTGAVLQMPNTGDTIGPIKTFTVTSDATGVTVEIV</sequence>
<evidence type="ECO:0000259" key="6">
    <source>
        <dbReference type="PROSITE" id="PS51296"/>
    </source>
</evidence>
<dbReference type="EMBL" id="JAPNKA010000001">
    <property type="protein sequence ID" value="MCY1083139.1"/>
    <property type="molecule type" value="Genomic_DNA"/>
</dbReference>
<dbReference type="PANTHER" id="PTHR10134">
    <property type="entry name" value="CYTOCHROME B-C1 COMPLEX SUBUNIT RIESKE, MITOCHONDRIAL"/>
    <property type="match status" value="1"/>
</dbReference>
<evidence type="ECO:0000256" key="4">
    <source>
        <dbReference type="ARBA" id="ARBA00023014"/>
    </source>
</evidence>
<dbReference type="Gene3D" id="2.102.10.10">
    <property type="entry name" value="Rieske [2Fe-2S] iron-sulphur domain"/>
    <property type="match status" value="2"/>
</dbReference>
<evidence type="ECO:0000313" key="7">
    <source>
        <dbReference type="EMBL" id="MCY1083139.1"/>
    </source>
</evidence>
<gene>
    <name evidence="7" type="ORF">OV287_52760</name>
</gene>
<keyword evidence="4" id="KW-0411">Iron-sulfur</keyword>
<evidence type="ECO:0000313" key="8">
    <source>
        <dbReference type="Proteomes" id="UP001207654"/>
    </source>
</evidence>
<dbReference type="RefSeq" id="WP_267541682.1">
    <property type="nucleotide sequence ID" value="NZ_JAPNKA010000001.1"/>
</dbReference>
<feature type="domain" description="Rieske" evidence="6">
    <location>
        <begin position="186"/>
        <end position="264"/>
    </location>
</feature>
<dbReference type="PROSITE" id="PS51318">
    <property type="entry name" value="TAT"/>
    <property type="match status" value="1"/>
</dbReference>
<dbReference type="SUPFAM" id="SSF50022">
    <property type="entry name" value="ISP domain"/>
    <property type="match status" value="2"/>
</dbReference>
<organism evidence="7 8">
    <name type="scientific">Archangium lansingense</name>
    <dbReference type="NCBI Taxonomy" id="2995310"/>
    <lineage>
        <taxon>Bacteria</taxon>
        <taxon>Pseudomonadati</taxon>
        <taxon>Myxococcota</taxon>
        <taxon>Myxococcia</taxon>
        <taxon>Myxococcales</taxon>
        <taxon>Cystobacterineae</taxon>
        <taxon>Archangiaceae</taxon>
        <taxon>Archangium</taxon>
    </lineage>
</organism>
<dbReference type="InterPro" id="IPR006311">
    <property type="entry name" value="TAT_signal"/>
</dbReference>
<dbReference type="PROSITE" id="PS51257">
    <property type="entry name" value="PROKAR_LIPOPROTEIN"/>
    <property type="match status" value="1"/>
</dbReference>
<dbReference type="CDD" id="cd03467">
    <property type="entry name" value="Rieske"/>
    <property type="match status" value="2"/>
</dbReference>
<keyword evidence="8" id="KW-1185">Reference proteome</keyword>
<keyword evidence="5" id="KW-1015">Disulfide bond</keyword>
<feature type="domain" description="Rieske" evidence="6">
    <location>
        <begin position="45"/>
        <end position="142"/>
    </location>
</feature>
<dbReference type="InterPro" id="IPR036922">
    <property type="entry name" value="Rieske_2Fe-2S_sf"/>
</dbReference>
<keyword evidence="2" id="KW-0479">Metal-binding</keyword>
<evidence type="ECO:0000256" key="3">
    <source>
        <dbReference type="ARBA" id="ARBA00023004"/>
    </source>
</evidence>
<comment type="caution">
    <text evidence="7">The sequence shown here is derived from an EMBL/GenBank/DDBJ whole genome shotgun (WGS) entry which is preliminary data.</text>
</comment>
<accession>A0ABT4AQM1</accession>
<proteinExistence type="predicted"/>
<name>A0ABT4AQM1_9BACT</name>
<evidence type="ECO:0000256" key="2">
    <source>
        <dbReference type="ARBA" id="ARBA00022723"/>
    </source>
</evidence>
<dbReference type="Pfam" id="PF00355">
    <property type="entry name" value="Rieske"/>
    <property type="match status" value="2"/>
</dbReference>
<dbReference type="InterPro" id="IPR017941">
    <property type="entry name" value="Rieske_2Fe-2S"/>
</dbReference>
<evidence type="ECO:0000256" key="1">
    <source>
        <dbReference type="ARBA" id="ARBA00022714"/>
    </source>
</evidence>
<dbReference type="InterPro" id="IPR014349">
    <property type="entry name" value="Rieske_Fe-S_prot"/>
</dbReference>
<protein>
    <submittedName>
        <fullName evidence="7">Rieske (2Fe-2S) protein</fullName>
    </submittedName>
</protein>
<dbReference type="Proteomes" id="UP001207654">
    <property type="component" value="Unassembled WGS sequence"/>
</dbReference>
<reference evidence="7 8" key="1">
    <citation type="submission" date="2022-11" db="EMBL/GenBank/DDBJ databases">
        <title>Minimal conservation of predation-associated metabolite biosynthetic gene clusters underscores biosynthetic potential of Myxococcota including descriptions for ten novel species: Archangium lansinium sp. nov., Myxococcus landrumus sp. nov., Nannocystis bai.</title>
        <authorList>
            <person name="Ahearne A."/>
            <person name="Stevens C."/>
            <person name="Phillips K."/>
        </authorList>
    </citation>
    <scope>NUCLEOTIDE SEQUENCE [LARGE SCALE GENOMIC DNA]</scope>
    <source>
        <strain evidence="7 8">MIWBW</strain>
    </source>
</reference>